<protein>
    <submittedName>
        <fullName evidence="1">Uncharacterized protein</fullName>
    </submittedName>
</protein>
<dbReference type="EMBL" id="AAVO02000015">
    <property type="protein sequence ID" value="EDM86355.1"/>
    <property type="molecule type" value="Genomic_DNA"/>
</dbReference>
<dbReference type="AlphaFoldDB" id="A5ZVC7"/>
<reference evidence="1 2" key="2">
    <citation type="submission" date="2007-04" db="EMBL/GenBank/DDBJ databases">
        <title>Draft genome sequence of Ruminococcus obeum (ATCC 29174).</title>
        <authorList>
            <person name="Sudarsanam P."/>
            <person name="Ley R."/>
            <person name="Guruge J."/>
            <person name="Turnbaugh P.J."/>
            <person name="Mahowald M."/>
            <person name="Liep D."/>
            <person name="Gordon J."/>
        </authorList>
    </citation>
    <scope>NUCLEOTIDE SEQUENCE [LARGE SCALE GENOMIC DNA]</scope>
    <source>
        <strain evidence="1 2">ATCC 29174</strain>
    </source>
</reference>
<sequence>MIFEVFRKGTSGYTDIPSVIFISRRNESTYH</sequence>
<name>A5ZVC7_9FIRM</name>
<accession>A5ZVC7</accession>
<evidence type="ECO:0000313" key="1">
    <source>
        <dbReference type="EMBL" id="EDM86355.1"/>
    </source>
</evidence>
<dbReference type="HOGENOM" id="CLU_3395332_0_0_9"/>
<proteinExistence type="predicted"/>
<gene>
    <name evidence="1" type="ORF">RUMOBE_02963</name>
</gene>
<dbReference type="Proteomes" id="UP000006002">
    <property type="component" value="Unassembled WGS sequence"/>
</dbReference>
<organism evidence="1 2">
    <name type="scientific">Blautia obeum ATCC 29174</name>
    <dbReference type="NCBI Taxonomy" id="411459"/>
    <lineage>
        <taxon>Bacteria</taxon>
        <taxon>Bacillati</taxon>
        <taxon>Bacillota</taxon>
        <taxon>Clostridia</taxon>
        <taxon>Lachnospirales</taxon>
        <taxon>Lachnospiraceae</taxon>
        <taxon>Blautia</taxon>
    </lineage>
</organism>
<reference evidence="1 2" key="1">
    <citation type="submission" date="2007-03" db="EMBL/GenBank/DDBJ databases">
        <authorList>
            <person name="Fulton L."/>
            <person name="Clifton S."/>
            <person name="Fulton B."/>
            <person name="Xu J."/>
            <person name="Minx P."/>
            <person name="Pepin K.H."/>
            <person name="Johnson M."/>
            <person name="Thiruvilangam P."/>
            <person name="Bhonagiri V."/>
            <person name="Nash W.E."/>
            <person name="Mardis E.R."/>
            <person name="Wilson R.K."/>
        </authorList>
    </citation>
    <scope>NUCLEOTIDE SEQUENCE [LARGE SCALE GENOMIC DNA]</scope>
    <source>
        <strain evidence="1 2">ATCC 29174</strain>
    </source>
</reference>
<evidence type="ECO:0000313" key="2">
    <source>
        <dbReference type="Proteomes" id="UP000006002"/>
    </source>
</evidence>
<comment type="caution">
    <text evidence="1">The sequence shown here is derived from an EMBL/GenBank/DDBJ whole genome shotgun (WGS) entry which is preliminary data.</text>
</comment>